<proteinExistence type="predicted"/>
<dbReference type="AlphaFoldDB" id="A0AAN9L4I1"/>
<evidence type="ECO:0000313" key="1">
    <source>
        <dbReference type="EMBL" id="KAK7329039.1"/>
    </source>
</evidence>
<name>A0AAN9L4I1_CANGL</name>
<evidence type="ECO:0000313" key="2">
    <source>
        <dbReference type="Proteomes" id="UP001367508"/>
    </source>
</evidence>
<dbReference type="EMBL" id="JAYMYQ010000005">
    <property type="protein sequence ID" value="KAK7329039.1"/>
    <property type="molecule type" value="Genomic_DNA"/>
</dbReference>
<comment type="caution">
    <text evidence="1">The sequence shown here is derived from an EMBL/GenBank/DDBJ whole genome shotgun (WGS) entry which is preliminary data.</text>
</comment>
<accession>A0AAN9L4I1</accession>
<reference evidence="1 2" key="1">
    <citation type="submission" date="2024-01" db="EMBL/GenBank/DDBJ databases">
        <title>The genomes of 5 underutilized Papilionoideae crops provide insights into root nodulation and disease resistanc.</title>
        <authorList>
            <person name="Jiang F."/>
        </authorList>
    </citation>
    <scope>NUCLEOTIDE SEQUENCE [LARGE SCALE GENOMIC DNA]</scope>
    <source>
        <strain evidence="1">LVBAO_FW01</strain>
        <tissue evidence="1">Leaves</tissue>
    </source>
</reference>
<gene>
    <name evidence="1" type="ORF">VNO77_23184</name>
</gene>
<keyword evidence="2" id="KW-1185">Reference proteome</keyword>
<protein>
    <submittedName>
        <fullName evidence="1">Uncharacterized protein</fullName>
    </submittedName>
</protein>
<dbReference type="Proteomes" id="UP001367508">
    <property type="component" value="Unassembled WGS sequence"/>
</dbReference>
<sequence length="336" mass="37648">MCDTVYNVKANEIDSRRNRELAAISLLRGFVKDVEYFFFEWRKVSLDFPRCAWLGEDLKISIGSVVSLDFPRCAWLGEDLKISIGSVVSKKEGLISLIAVYECEIFIDPITETTYGRRRKRGTVGGSGVNFIINLATMDVEIMGADAGNRGTHMEVPISEDLDDMSWYEAVVLCPIVTARLCSMAPDKRSTPSAKAIFHLILHEGVLRLHPLRTAKELKTVSLILLQHTSMSTRIWFGRYFSSATPGRFQCLNFQTTLGDDLDWYTRDSQEMISFPLEKTTLGVHYLAIGAFGYFSAPTICNQPRKFSSWDVAPSYALAPKSLVSRDHGAIVHLGV</sequence>
<organism evidence="1 2">
    <name type="scientific">Canavalia gladiata</name>
    <name type="common">Sword bean</name>
    <name type="synonym">Dolichos gladiatus</name>
    <dbReference type="NCBI Taxonomy" id="3824"/>
    <lineage>
        <taxon>Eukaryota</taxon>
        <taxon>Viridiplantae</taxon>
        <taxon>Streptophyta</taxon>
        <taxon>Embryophyta</taxon>
        <taxon>Tracheophyta</taxon>
        <taxon>Spermatophyta</taxon>
        <taxon>Magnoliopsida</taxon>
        <taxon>eudicotyledons</taxon>
        <taxon>Gunneridae</taxon>
        <taxon>Pentapetalae</taxon>
        <taxon>rosids</taxon>
        <taxon>fabids</taxon>
        <taxon>Fabales</taxon>
        <taxon>Fabaceae</taxon>
        <taxon>Papilionoideae</taxon>
        <taxon>50 kb inversion clade</taxon>
        <taxon>NPAAA clade</taxon>
        <taxon>indigoferoid/millettioid clade</taxon>
        <taxon>Phaseoleae</taxon>
        <taxon>Canavalia</taxon>
    </lineage>
</organism>